<dbReference type="AlphaFoldDB" id="A0A9X2FJZ3"/>
<name>A0A9X2FJZ3_9BACT</name>
<keyword evidence="1" id="KW-0732">Signal</keyword>
<gene>
    <name evidence="2" type="ORF">NG895_29935</name>
</gene>
<feature type="signal peptide" evidence="1">
    <location>
        <begin position="1"/>
        <end position="25"/>
    </location>
</feature>
<dbReference type="EMBL" id="JAMXLR010000095">
    <property type="protein sequence ID" value="MCO6048136.1"/>
    <property type="molecule type" value="Genomic_DNA"/>
</dbReference>
<evidence type="ECO:0000313" key="3">
    <source>
        <dbReference type="Proteomes" id="UP001155241"/>
    </source>
</evidence>
<comment type="caution">
    <text evidence="2">The sequence shown here is derived from an EMBL/GenBank/DDBJ whole genome shotgun (WGS) entry which is preliminary data.</text>
</comment>
<protein>
    <submittedName>
        <fullName evidence="2">Uncharacterized protein</fullName>
    </submittedName>
</protein>
<organism evidence="2 3">
    <name type="scientific">Aeoliella straminimaris</name>
    <dbReference type="NCBI Taxonomy" id="2954799"/>
    <lineage>
        <taxon>Bacteria</taxon>
        <taxon>Pseudomonadati</taxon>
        <taxon>Planctomycetota</taxon>
        <taxon>Planctomycetia</taxon>
        <taxon>Pirellulales</taxon>
        <taxon>Lacipirellulaceae</taxon>
        <taxon>Aeoliella</taxon>
    </lineage>
</organism>
<sequence length="107" mass="11602">MRHIQFSVLVMAALVALMFAPSADAQVYGQTVFYSAPAVTVVQPSVVRRPVLRPFTTVVTPAAPRVYVAPQPVVVARPTIPVVPAAPMVTTRYRPILGGTVTRTWYP</sequence>
<dbReference type="RefSeq" id="WP_252856249.1">
    <property type="nucleotide sequence ID" value="NZ_JAMXLR010000095.1"/>
</dbReference>
<feature type="chain" id="PRO_5040867001" evidence="1">
    <location>
        <begin position="26"/>
        <end position="107"/>
    </location>
</feature>
<keyword evidence="3" id="KW-1185">Reference proteome</keyword>
<dbReference type="Proteomes" id="UP001155241">
    <property type="component" value="Unassembled WGS sequence"/>
</dbReference>
<accession>A0A9X2FJZ3</accession>
<reference evidence="2" key="1">
    <citation type="submission" date="2022-06" db="EMBL/GenBank/DDBJ databases">
        <title>Aeoliella straminimaris, a novel planctomycete from sediments.</title>
        <authorList>
            <person name="Vitorino I.R."/>
            <person name="Lage O.M."/>
        </authorList>
    </citation>
    <scope>NUCLEOTIDE SEQUENCE</scope>
    <source>
        <strain evidence="2">ICT_H6.2</strain>
    </source>
</reference>
<proteinExistence type="predicted"/>
<evidence type="ECO:0000313" key="2">
    <source>
        <dbReference type="EMBL" id="MCO6048136.1"/>
    </source>
</evidence>
<evidence type="ECO:0000256" key="1">
    <source>
        <dbReference type="SAM" id="SignalP"/>
    </source>
</evidence>